<name>A0AAV3PIA0_LITER</name>
<dbReference type="EMBL" id="BAABME010001688">
    <property type="protein sequence ID" value="GAA0150953.1"/>
    <property type="molecule type" value="Genomic_DNA"/>
</dbReference>
<comment type="caution">
    <text evidence="2">The sequence shown here is derived from an EMBL/GenBank/DDBJ whole genome shotgun (WGS) entry which is preliminary data.</text>
</comment>
<evidence type="ECO:0000256" key="1">
    <source>
        <dbReference type="SAM" id="SignalP"/>
    </source>
</evidence>
<proteinExistence type="predicted"/>
<feature type="chain" id="PRO_5043954763" evidence="1">
    <location>
        <begin position="18"/>
        <end position="261"/>
    </location>
</feature>
<protein>
    <submittedName>
        <fullName evidence="2">Cysteine protease</fullName>
    </submittedName>
</protein>
<sequence length="261" mass="29163">MCSGLFVFLAVPVSGSSDRLMSFYPKCDPSRSFIFGVEHQLQCPSGKVSYNTENCYCLPLHIPLLKAMNKSELEAFQKVKAESNAEGKELSVEEIVSLRVLLKDCLDLFLSPQEVHDYYSSALNAKTTVIKKAGRMSFPDYLVLDMFEFIMGDGFQDEKLDVYIDVPDIIDTINPDAASSSVDQSQVDTLLTVGFNQRKVLKADGGDVEKPTDLIFGNVVPMDSSEKIGREGGSLIQKDFIVNFRFELRTLLHLNETDDFN</sequence>
<keyword evidence="2" id="KW-0645">Protease</keyword>
<accession>A0AAV3PIA0</accession>
<dbReference type="Proteomes" id="UP001454036">
    <property type="component" value="Unassembled WGS sequence"/>
</dbReference>
<dbReference type="InterPro" id="IPR038765">
    <property type="entry name" value="Papain-like_cys_pep_sf"/>
</dbReference>
<organism evidence="2 3">
    <name type="scientific">Lithospermum erythrorhizon</name>
    <name type="common">Purple gromwell</name>
    <name type="synonym">Lithospermum officinale var. erythrorhizon</name>
    <dbReference type="NCBI Taxonomy" id="34254"/>
    <lineage>
        <taxon>Eukaryota</taxon>
        <taxon>Viridiplantae</taxon>
        <taxon>Streptophyta</taxon>
        <taxon>Embryophyta</taxon>
        <taxon>Tracheophyta</taxon>
        <taxon>Spermatophyta</taxon>
        <taxon>Magnoliopsida</taxon>
        <taxon>eudicotyledons</taxon>
        <taxon>Gunneridae</taxon>
        <taxon>Pentapetalae</taxon>
        <taxon>asterids</taxon>
        <taxon>lamiids</taxon>
        <taxon>Boraginales</taxon>
        <taxon>Boraginaceae</taxon>
        <taxon>Boraginoideae</taxon>
        <taxon>Lithospermeae</taxon>
        <taxon>Lithospermum</taxon>
    </lineage>
</organism>
<evidence type="ECO:0000313" key="3">
    <source>
        <dbReference type="Proteomes" id="UP001454036"/>
    </source>
</evidence>
<reference evidence="2 3" key="1">
    <citation type="submission" date="2024-01" db="EMBL/GenBank/DDBJ databases">
        <title>The complete chloroplast genome sequence of Lithospermum erythrorhizon: insights into the phylogenetic relationship among Boraginaceae species and the maternal lineages of purple gromwells.</title>
        <authorList>
            <person name="Okada T."/>
            <person name="Watanabe K."/>
        </authorList>
    </citation>
    <scope>NUCLEOTIDE SEQUENCE [LARGE SCALE GENOMIC DNA]</scope>
</reference>
<feature type="signal peptide" evidence="1">
    <location>
        <begin position="1"/>
        <end position="17"/>
    </location>
</feature>
<keyword evidence="2" id="KW-0378">Hydrolase</keyword>
<gene>
    <name evidence="2" type="ORF">LIER_09776</name>
</gene>
<dbReference type="Gene3D" id="3.90.70.10">
    <property type="entry name" value="Cysteine proteinases"/>
    <property type="match status" value="1"/>
</dbReference>
<dbReference type="GO" id="GO:0006508">
    <property type="term" value="P:proteolysis"/>
    <property type="evidence" value="ECO:0007669"/>
    <property type="project" value="UniProtKB-KW"/>
</dbReference>
<dbReference type="AlphaFoldDB" id="A0AAV3PIA0"/>
<keyword evidence="1" id="KW-0732">Signal</keyword>
<dbReference type="GO" id="GO:0008233">
    <property type="term" value="F:peptidase activity"/>
    <property type="evidence" value="ECO:0007669"/>
    <property type="project" value="UniProtKB-KW"/>
</dbReference>
<keyword evidence="3" id="KW-1185">Reference proteome</keyword>
<dbReference type="SUPFAM" id="SSF54001">
    <property type="entry name" value="Cysteine proteinases"/>
    <property type="match status" value="1"/>
</dbReference>
<evidence type="ECO:0000313" key="2">
    <source>
        <dbReference type="EMBL" id="GAA0150953.1"/>
    </source>
</evidence>